<protein>
    <submittedName>
        <fullName evidence="1">Uncharacterized protein</fullName>
    </submittedName>
</protein>
<dbReference type="EMBL" id="UINC01051801">
    <property type="protein sequence ID" value="SVB66397.1"/>
    <property type="molecule type" value="Genomic_DNA"/>
</dbReference>
<feature type="non-terminal residue" evidence="1">
    <location>
        <position position="228"/>
    </location>
</feature>
<organism evidence="1">
    <name type="scientific">marine metagenome</name>
    <dbReference type="NCBI Taxonomy" id="408172"/>
    <lineage>
        <taxon>unclassified sequences</taxon>
        <taxon>metagenomes</taxon>
        <taxon>ecological metagenomes</taxon>
    </lineage>
</organism>
<name>A0A382FW13_9ZZZZ</name>
<proteinExistence type="predicted"/>
<accession>A0A382FW13</accession>
<gene>
    <name evidence="1" type="ORF">METZ01_LOCUS219251</name>
</gene>
<dbReference type="AlphaFoldDB" id="A0A382FW13"/>
<evidence type="ECO:0000313" key="1">
    <source>
        <dbReference type="EMBL" id="SVB66397.1"/>
    </source>
</evidence>
<feature type="non-terminal residue" evidence="1">
    <location>
        <position position="1"/>
    </location>
</feature>
<sequence>MKNKLALSFVFLFLFPANLTFAGTIDVKINRLTERMGPGACFVDFEATNNSSYNIQRFDMKFVAKDSNGNLIKEGWGRISSLRPGTNKTSGSTGMIGSVSCNEIALIEISWHDNLKLADGRRLTEDEHIAELEKLSATTNIFWKDSRIKASSTTFKIQQERPPEIAADPDLVIPSDRELMTMSPLMQKKLNMNKGKTILVKSVYLWSYDKSEWLQGGPLHLMNDDSLS</sequence>
<reference evidence="1" key="1">
    <citation type="submission" date="2018-05" db="EMBL/GenBank/DDBJ databases">
        <authorList>
            <person name="Lanie J.A."/>
            <person name="Ng W.-L."/>
            <person name="Kazmierczak K.M."/>
            <person name="Andrzejewski T.M."/>
            <person name="Davidsen T.M."/>
            <person name="Wayne K.J."/>
            <person name="Tettelin H."/>
            <person name="Glass J.I."/>
            <person name="Rusch D."/>
            <person name="Podicherti R."/>
            <person name="Tsui H.-C.T."/>
            <person name="Winkler M.E."/>
        </authorList>
    </citation>
    <scope>NUCLEOTIDE SEQUENCE</scope>
</reference>